<organism evidence="2">
    <name type="scientific">marine metagenome</name>
    <dbReference type="NCBI Taxonomy" id="408172"/>
    <lineage>
        <taxon>unclassified sequences</taxon>
        <taxon>metagenomes</taxon>
        <taxon>ecological metagenomes</taxon>
    </lineage>
</organism>
<evidence type="ECO:0000256" key="1">
    <source>
        <dbReference type="SAM" id="MobiDB-lite"/>
    </source>
</evidence>
<reference evidence="2" key="1">
    <citation type="submission" date="2018-05" db="EMBL/GenBank/DDBJ databases">
        <authorList>
            <person name="Lanie J.A."/>
            <person name="Ng W.-L."/>
            <person name="Kazmierczak K.M."/>
            <person name="Andrzejewski T.M."/>
            <person name="Davidsen T.M."/>
            <person name="Wayne K.J."/>
            <person name="Tettelin H."/>
            <person name="Glass J.I."/>
            <person name="Rusch D."/>
            <person name="Podicherti R."/>
            <person name="Tsui H.-C.T."/>
            <person name="Winkler M.E."/>
        </authorList>
    </citation>
    <scope>NUCLEOTIDE SEQUENCE</scope>
</reference>
<sequence length="154" mass="17406">VLVINLLRTTKEEGNYELLLAKRGKRAEATSLEGGRTNVIHLKHNDDGILWEQTPEPVVVVKEKAKKKPKAKAAPKPKLTKKQLSKLRKEAGTKEIEDLDGLIARITEPMSKSDIYRLGEANGHGSTYLLRKNWSQIEARLVKTKNRYKPMPSK</sequence>
<dbReference type="AlphaFoldDB" id="A0A382E287"/>
<feature type="non-terminal residue" evidence="2">
    <location>
        <position position="1"/>
    </location>
</feature>
<protein>
    <submittedName>
        <fullName evidence="2">Uncharacterized protein</fullName>
    </submittedName>
</protein>
<evidence type="ECO:0000313" key="2">
    <source>
        <dbReference type="EMBL" id="SVB44033.1"/>
    </source>
</evidence>
<proteinExistence type="predicted"/>
<dbReference type="EMBL" id="UINC01041999">
    <property type="protein sequence ID" value="SVB44033.1"/>
    <property type="molecule type" value="Genomic_DNA"/>
</dbReference>
<feature type="region of interest" description="Disordered" evidence="1">
    <location>
        <begin position="65"/>
        <end position="89"/>
    </location>
</feature>
<gene>
    <name evidence="2" type="ORF">METZ01_LOCUS196887</name>
</gene>
<accession>A0A382E287</accession>
<name>A0A382E287_9ZZZZ</name>
<feature type="compositionally biased region" description="Basic residues" evidence="1">
    <location>
        <begin position="65"/>
        <end position="86"/>
    </location>
</feature>